<protein>
    <submittedName>
        <fullName evidence="1">FG-GAP repeat-containing</fullName>
    </submittedName>
</protein>
<gene>
    <name evidence="1" type="ORF">OLEA9_A027037</name>
</gene>
<comment type="caution">
    <text evidence="1">The sequence shown here is derived from an EMBL/GenBank/DDBJ whole genome shotgun (WGS) entry which is preliminary data.</text>
</comment>
<dbReference type="AlphaFoldDB" id="A0A8S0VBD6"/>
<name>A0A8S0VBD6_OLEEU</name>
<dbReference type="Proteomes" id="UP000594638">
    <property type="component" value="Unassembled WGS sequence"/>
</dbReference>
<accession>A0A8S0VBD6</accession>
<dbReference type="OrthoDB" id="1693236at2759"/>
<feature type="non-terminal residue" evidence="1">
    <location>
        <position position="80"/>
    </location>
</feature>
<organism evidence="1 2">
    <name type="scientific">Olea europaea subsp. europaea</name>
    <dbReference type="NCBI Taxonomy" id="158383"/>
    <lineage>
        <taxon>Eukaryota</taxon>
        <taxon>Viridiplantae</taxon>
        <taxon>Streptophyta</taxon>
        <taxon>Embryophyta</taxon>
        <taxon>Tracheophyta</taxon>
        <taxon>Spermatophyta</taxon>
        <taxon>Magnoliopsida</taxon>
        <taxon>eudicotyledons</taxon>
        <taxon>Gunneridae</taxon>
        <taxon>Pentapetalae</taxon>
        <taxon>asterids</taxon>
        <taxon>lamiids</taxon>
        <taxon>Lamiales</taxon>
        <taxon>Oleaceae</taxon>
        <taxon>Oleeae</taxon>
        <taxon>Olea</taxon>
    </lineage>
</organism>
<dbReference type="EMBL" id="CACTIH010009407">
    <property type="protein sequence ID" value="CAA3030970.1"/>
    <property type="molecule type" value="Genomic_DNA"/>
</dbReference>
<reference evidence="1 2" key="1">
    <citation type="submission" date="2019-12" db="EMBL/GenBank/DDBJ databases">
        <authorList>
            <person name="Alioto T."/>
            <person name="Alioto T."/>
            <person name="Gomez Garrido J."/>
        </authorList>
    </citation>
    <scope>NUCLEOTIDE SEQUENCE [LARGE SCALE GENOMIC DNA]</scope>
</reference>
<sequence>YDLSDEYPIKSKTKRLPSLIVAHVDRDGKKEVLVATYDAKTQVPLIIVVPSSKFEACGSISLRFRIARINQSTSRQNKRY</sequence>
<proteinExistence type="predicted"/>
<evidence type="ECO:0000313" key="1">
    <source>
        <dbReference type="EMBL" id="CAA3030970.1"/>
    </source>
</evidence>
<evidence type="ECO:0000313" key="2">
    <source>
        <dbReference type="Proteomes" id="UP000594638"/>
    </source>
</evidence>
<dbReference type="Gramene" id="OE9A027037T1">
    <property type="protein sequence ID" value="OE9A027037C1"/>
    <property type="gene ID" value="OE9A027037"/>
</dbReference>
<keyword evidence="2" id="KW-1185">Reference proteome</keyword>